<sequence>MWRKLKSVKRVLKRRVAVKKQLWSFGVSKVHQTVPHKYTRWIPKPRHVLQSGWDTVSQIQKIKVPIVDRFKEDVYWENKRLQLREVRKARFHRKADLKNYSITGELLDLGLGICAMSFPPLFPYALVYVLYKSTLSIPGVMGMKWDLKKDIQTFDQEILVLSIELKENNQQFFKKTKLKLSLFKIKL</sequence>
<organism evidence="1">
    <name type="scientific">Pithovirus LCPAC001</name>
    <dbReference type="NCBI Taxonomy" id="2506585"/>
    <lineage>
        <taxon>Viruses</taxon>
        <taxon>Pithoviruses</taxon>
    </lineage>
</organism>
<evidence type="ECO:0000313" key="1">
    <source>
        <dbReference type="EMBL" id="QBK89665.1"/>
    </source>
</evidence>
<accession>A0A481Z2I9</accession>
<dbReference type="EMBL" id="MK500433">
    <property type="protein sequence ID" value="QBK89665.1"/>
    <property type="molecule type" value="Genomic_DNA"/>
</dbReference>
<name>A0A481Z2I9_9VIRU</name>
<proteinExistence type="predicted"/>
<gene>
    <name evidence="1" type="ORF">LCPAC001_01780</name>
</gene>
<reference evidence="1" key="1">
    <citation type="journal article" date="2019" name="MBio">
        <title>Virus Genomes from Deep Sea Sediments Expand the Ocean Megavirome and Support Independent Origins of Viral Gigantism.</title>
        <authorList>
            <person name="Backstrom D."/>
            <person name="Yutin N."/>
            <person name="Jorgensen S.L."/>
            <person name="Dharamshi J."/>
            <person name="Homa F."/>
            <person name="Zaremba-Niedwiedzka K."/>
            <person name="Spang A."/>
            <person name="Wolf Y.I."/>
            <person name="Koonin E.V."/>
            <person name="Ettema T.J."/>
        </authorList>
    </citation>
    <scope>NUCLEOTIDE SEQUENCE</scope>
</reference>
<protein>
    <submittedName>
        <fullName evidence="1">Uncharacterized protein</fullName>
    </submittedName>
</protein>